<dbReference type="AlphaFoldDB" id="A0A2A4J6S9"/>
<dbReference type="EMBL" id="NWSH01002982">
    <property type="protein sequence ID" value="PCG67150.1"/>
    <property type="molecule type" value="Genomic_DNA"/>
</dbReference>
<accession>A0A2A4J6S9</accession>
<dbReference type="PROSITE" id="PS50297">
    <property type="entry name" value="ANK_REP_REGION"/>
    <property type="match status" value="1"/>
</dbReference>
<name>A0A2A4J6S9_HELVI</name>
<dbReference type="SUPFAM" id="SSF48403">
    <property type="entry name" value="Ankyrin repeat"/>
    <property type="match status" value="1"/>
</dbReference>
<evidence type="ECO:0000313" key="3">
    <source>
        <dbReference type="EMBL" id="PCG67150.1"/>
    </source>
</evidence>
<organism evidence="3">
    <name type="scientific">Heliothis virescens</name>
    <name type="common">Tobacco budworm moth</name>
    <dbReference type="NCBI Taxonomy" id="7102"/>
    <lineage>
        <taxon>Eukaryota</taxon>
        <taxon>Metazoa</taxon>
        <taxon>Ecdysozoa</taxon>
        <taxon>Arthropoda</taxon>
        <taxon>Hexapoda</taxon>
        <taxon>Insecta</taxon>
        <taxon>Pterygota</taxon>
        <taxon>Neoptera</taxon>
        <taxon>Endopterygota</taxon>
        <taxon>Lepidoptera</taxon>
        <taxon>Glossata</taxon>
        <taxon>Ditrysia</taxon>
        <taxon>Noctuoidea</taxon>
        <taxon>Noctuidae</taxon>
        <taxon>Heliothinae</taxon>
        <taxon>Heliothis</taxon>
    </lineage>
</organism>
<comment type="caution">
    <text evidence="3">The sequence shown here is derived from an EMBL/GenBank/DDBJ whole genome shotgun (WGS) entry which is preliminary data.</text>
</comment>
<feature type="repeat" description="ANK" evidence="1">
    <location>
        <begin position="33"/>
        <end position="65"/>
    </location>
</feature>
<protein>
    <submittedName>
        <fullName evidence="3">Uncharacterized protein</fullName>
    </submittedName>
</protein>
<evidence type="ECO:0000256" key="1">
    <source>
        <dbReference type="PROSITE-ProRule" id="PRU00023"/>
    </source>
</evidence>
<sequence length="226" mass="24833">MENHMHKIKHLIICKKENDFLELLQSGLDPNFEGGWPIRLAARYGCSNIVETLLQFGANPHLLSESGASTLQLAVYSGEHWDTDKWKSLLSCCDSSQLADGAAVAIIFNNVAAFKKILSTGRCNTNIPTTLTGKTVELLAKGFKLTHLLNLPTIQNHNEHDQTTISPRISRQHRAESAALSPYHTHRNLSPSVARFFHQTASQSSLSPSRAGTLLTPSSPRNGVNN</sequence>
<dbReference type="InterPro" id="IPR002110">
    <property type="entry name" value="Ankyrin_rpt"/>
</dbReference>
<reference evidence="3" key="1">
    <citation type="submission" date="2017-09" db="EMBL/GenBank/DDBJ databases">
        <title>Contemporary evolution of a Lepidopteran species, Heliothis virescens, in response to modern agricultural practices.</title>
        <authorList>
            <person name="Fritz M.L."/>
            <person name="Deyonke A.M."/>
            <person name="Papanicolaou A."/>
            <person name="Micinski S."/>
            <person name="Westbrook J."/>
            <person name="Gould F."/>
        </authorList>
    </citation>
    <scope>NUCLEOTIDE SEQUENCE [LARGE SCALE GENOMIC DNA]</scope>
    <source>
        <strain evidence="3">HvINT-</strain>
        <tissue evidence="3">Whole body</tissue>
    </source>
</reference>
<dbReference type="PROSITE" id="PS50088">
    <property type="entry name" value="ANK_REPEAT"/>
    <property type="match status" value="1"/>
</dbReference>
<dbReference type="Gene3D" id="1.25.40.20">
    <property type="entry name" value="Ankyrin repeat-containing domain"/>
    <property type="match status" value="1"/>
</dbReference>
<evidence type="ECO:0000256" key="2">
    <source>
        <dbReference type="SAM" id="MobiDB-lite"/>
    </source>
</evidence>
<gene>
    <name evidence="3" type="ORF">B5V51_6744</name>
</gene>
<keyword evidence="1" id="KW-0040">ANK repeat</keyword>
<proteinExistence type="predicted"/>
<dbReference type="InterPro" id="IPR036770">
    <property type="entry name" value="Ankyrin_rpt-contain_sf"/>
</dbReference>
<feature type="region of interest" description="Disordered" evidence="2">
    <location>
        <begin position="200"/>
        <end position="226"/>
    </location>
</feature>
<dbReference type="Pfam" id="PF00023">
    <property type="entry name" value="Ank"/>
    <property type="match status" value="1"/>
</dbReference>